<gene>
    <name evidence="4" type="ORF">MKW94_004183</name>
</gene>
<reference evidence="4" key="1">
    <citation type="submission" date="2022-03" db="EMBL/GenBank/DDBJ databases">
        <title>A functionally conserved STORR gene fusion in Papaver species that diverged 16.8 million years ago.</title>
        <authorList>
            <person name="Catania T."/>
        </authorList>
    </citation>
    <scope>NUCLEOTIDE SEQUENCE</scope>
    <source>
        <strain evidence="4">S-191538</strain>
    </source>
</reference>
<keyword evidence="5" id="KW-1185">Reference proteome</keyword>
<dbReference type="Proteomes" id="UP001177140">
    <property type="component" value="Unassembled WGS sequence"/>
</dbReference>
<evidence type="ECO:0000256" key="3">
    <source>
        <dbReference type="SAM" id="MobiDB-lite"/>
    </source>
</evidence>
<evidence type="ECO:0000256" key="2">
    <source>
        <dbReference type="ARBA" id="ARBA00022821"/>
    </source>
</evidence>
<proteinExistence type="inferred from homology"/>
<dbReference type="Pfam" id="PF17232">
    <property type="entry name" value="Pep1_7"/>
    <property type="match status" value="1"/>
</dbReference>
<keyword evidence="2" id="KW-0611">Plant defense</keyword>
<evidence type="ECO:0000313" key="4">
    <source>
        <dbReference type="EMBL" id="MCL7039479.1"/>
    </source>
</evidence>
<dbReference type="EMBL" id="JAJJMA010201645">
    <property type="protein sequence ID" value="MCL7039479.1"/>
    <property type="molecule type" value="Genomic_DNA"/>
</dbReference>
<dbReference type="AlphaFoldDB" id="A0AA42ARB8"/>
<sequence>MGDNSSTSEAVIKKYDGGEAAAADERSKEEAKISTSSMFLSYDNPCYYLEVVLRSFLSCLGLKRSSEDPESSSSSSSSSEEEESKETSTTDDPAPPTSTSTEAEQETT</sequence>
<organism evidence="4 5">
    <name type="scientific">Papaver nudicaule</name>
    <name type="common">Iceland poppy</name>
    <dbReference type="NCBI Taxonomy" id="74823"/>
    <lineage>
        <taxon>Eukaryota</taxon>
        <taxon>Viridiplantae</taxon>
        <taxon>Streptophyta</taxon>
        <taxon>Embryophyta</taxon>
        <taxon>Tracheophyta</taxon>
        <taxon>Spermatophyta</taxon>
        <taxon>Magnoliopsida</taxon>
        <taxon>Ranunculales</taxon>
        <taxon>Papaveraceae</taxon>
        <taxon>Papaveroideae</taxon>
        <taxon>Papaver</taxon>
    </lineage>
</organism>
<feature type="compositionally biased region" description="Basic and acidic residues" evidence="3">
    <location>
        <begin position="11"/>
        <end position="32"/>
    </location>
</feature>
<name>A0AA42ARB8_PAPNU</name>
<dbReference type="InterPro" id="IPR035176">
    <property type="entry name" value="PEP"/>
</dbReference>
<evidence type="ECO:0000313" key="5">
    <source>
        <dbReference type="Proteomes" id="UP001177140"/>
    </source>
</evidence>
<dbReference type="GO" id="GO:0045087">
    <property type="term" value="P:innate immune response"/>
    <property type="evidence" value="ECO:0007669"/>
    <property type="project" value="InterPro"/>
</dbReference>
<feature type="region of interest" description="Disordered" evidence="3">
    <location>
        <begin position="63"/>
        <end position="108"/>
    </location>
</feature>
<accession>A0AA42ARB8</accession>
<evidence type="ECO:0000256" key="1">
    <source>
        <dbReference type="ARBA" id="ARBA00011021"/>
    </source>
</evidence>
<protein>
    <submittedName>
        <fullName evidence="4">Uncharacterized protein</fullName>
    </submittedName>
</protein>
<comment type="similarity">
    <text evidence="1">Belongs to the brassicaceae elicitor peptide family.</text>
</comment>
<feature type="non-terminal residue" evidence="4">
    <location>
        <position position="108"/>
    </location>
</feature>
<feature type="region of interest" description="Disordered" evidence="3">
    <location>
        <begin position="1"/>
        <end position="35"/>
    </location>
</feature>
<comment type="caution">
    <text evidence="4">The sequence shown here is derived from an EMBL/GenBank/DDBJ whole genome shotgun (WGS) entry which is preliminary data.</text>
</comment>